<accession>A0ABX6JV15</accession>
<feature type="transmembrane region" description="Helical" evidence="1">
    <location>
        <begin position="48"/>
        <end position="75"/>
    </location>
</feature>
<evidence type="ECO:0000313" key="2">
    <source>
        <dbReference type="EMBL" id="QIM17836.1"/>
    </source>
</evidence>
<gene>
    <name evidence="2" type="ORF">G7066_02450</name>
</gene>
<keyword evidence="1" id="KW-0812">Transmembrane</keyword>
<keyword evidence="3" id="KW-1185">Reference proteome</keyword>
<evidence type="ECO:0000313" key="3">
    <source>
        <dbReference type="Proteomes" id="UP000503441"/>
    </source>
</evidence>
<evidence type="ECO:0008006" key="4">
    <source>
        <dbReference type="Google" id="ProtNLM"/>
    </source>
</evidence>
<dbReference type="EMBL" id="CP049933">
    <property type="protein sequence ID" value="QIM17836.1"/>
    <property type="molecule type" value="Genomic_DNA"/>
</dbReference>
<feature type="transmembrane region" description="Helical" evidence="1">
    <location>
        <begin position="7"/>
        <end position="28"/>
    </location>
</feature>
<reference evidence="2 3" key="1">
    <citation type="submission" date="2020-03" db="EMBL/GenBank/DDBJ databases">
        <title>Leucobacter sp. nov., isolated from beetles.</title>
        <authorList>
            <person name="Hyun D.-W."/>
            <person name="Bae J.-W."/>
        </authorList>
    </citation>
    <scope>NUCLEOTIDE SEQUENCE [LARGE SCALE GENOMIC DNA]</scope>
    <source>
        <strain evidence="2 3">HDW9A</strain>
    </source>
</reference>
<evidence type="ECO:0000256" key="1">
    <source>
        <dbReference type="SAM" id="Phobius"/>
    </source>
</evidence>
<keyword evidence="1" id="KW-0472">Membrane</keyword>
<proteinExistence type="predicted"/>
<protein>
    <recommendedName>
        <fullName evidence="4">Dolichol kinase</fullName>
    </recommendedName>
</protein>
<name>A0ABX6JV15_9MICO</name>
<organism evidence="2 3">
    <name type="scientific">Leucobacter coleopterorum</name>
    <dbReference type="NCBI Taxonomy" id="2714933"/>
    <lineage>
        <taxon>Bacteria</taxon>
        <taxon>Bacillati</taxon>
        <taxon>Actinomycetota</taxon>
        <taxon>Actinomycetes</taxon>
        <taxon>Micrococcales</taxon>
        <taxon>Microbacteriaceae</taxon>
        <taxon>Leucobacter</taxon>
    </lineage>
</organism>
<dbReference type="RefSeq" id="WP_166328772.1">
    <property type="nucleotide sequence ID" value="NZ_CP049933.1"/>
</dbReference>
<feature type="transmembrane region" description="Helical" evidence="1">
    <location>
        <begin position="144"/>
        <end position="177"/>
    </location>
</feature>
<keyword evidence="1" id="KW-1133">Transmembrane helix</keyword>
<sequence length="203" mass="21289">MIPASEVAVFLGATLVLLTAFVVLEYLVRKRGAPTELTRRVAHVAACLFAVAVHQLMPVWLFVTLALGFSALMLLSRHFQVFTSIHKVRRRSLGDVYLPLGLAIGACIAGDRFEIFVAAALTLGLGDVAAGLTGDLLRSSSKTWWGSVVFVGVTAVVVAACGFGAVSIGVVAILAAATERYSPRGTDNLTIPLVTAGLLVLLG</sequence>
<dbReference type="Proteomes" id="UP000503441">
    <property type="component" value="Chromosome"/>
</dbReference>